<proteinExistence type="predicted"/>
<evidence type="ECO:0000259" key="9">
    <source>
        <dbReference type="PROSITE" id="PS50929"/>
    </source>
</evidence>
<dbReference type="InterPro" id="IPR039421">
    <property type="entry name" value="Type_1_exporter"/>
</dbReference>
<dbReference type="SMART" id="SM00382">
    <property type="entry name" value="AAA"/>
    <property type="match status" value="1"/>
</dbReference>
<dbReference type="SUPFAM" id="SSF52540">
    <property type="entry name" value="P-loop containing nucleoside triphosphate hydrolases"/>
    <property type="match status" value="1"/>
</dbReference>
<evidence type="ECO:0000313" key="10">
    <source>
        <dbReference type="EMBL" id="GAA5097660.1"/>
    </source>
</evidence>
<dbReference type="PROSITE" id="PS50929">
    <property type="entry name" value="ABC_TM1F"/>
    <property type="match status" value="1"/>
</dbReference>
<accession>A0ABP9MLF4</accession>
<dbReference type="SUPFAM" id="SSF90123">
    <property type="entry name" value="ABC transporter transmembrane region"/>
    <property type="match status" value="1"/>
</dbReference>
<keyword evidence="2 7" id="KW-0812">Transmembrane</keyword>
<evidence type="ECO:0000256" key="3">
    <source>
        <dbReference type="ARBA" id="ARBA00022741"/>
    </source>
</evidence>
<keyword evidence="6 7" id="KW-0472">Membrane</keyword>
<feature type="domain" description="ABC transmembrane type-1" evidence="9">
    <location>
        <begin position="34"/>
        <end position="288"/>
    </location>
</feature>
<comment type="subcellular location">
    <subcellularLocation>
        <location evidence="1">Cell membrane</location>
        <topology evidence="1">Multi-pass membrane protein</topology>
    </subcellularLocation>
</comment>
<sequence length="580" mass="65299">MSLRHQDIYEPIQGWLRKSIVMASVAQAMKMGLWLMMLAIIWALSEQKFGYAYGLTVALLFFSIIYYTLKIKAHDQAHYGAFELEEILRARLAKKISQLPIGYVRNVGTGGLAKVLLDDVHALHSYVADAPPLKAEAYATPILIFIVLLIFNWPFALAVFAFCAVIFMSLQVLMRRGRQFRRQYMESLAQVNSAIIEYVQGMSTVRAFDAGDSSFGRYQQSLENYNNVMQAWLGKIGLGNRLARTLFSPMPMQIFLLVIGTIFYVKGYVNFIDLVLYFMLAAGIVESLHPYMGLHSLLEKSRASIERIWEIEAMAGLKEPTDADAKSPTKHNIRYDNVSFAYEEDGNPVLTSVSFDVPEHSFTAIVGSSGSGKTTLINLLPRFWDVTGGSIQIGDVDIRDMKQDDLMSRCSFVFQDSFLFSCSIADNIRYGLDATDEQVIEAAKLANIHDFILTLPEQYATKVGERGQLLSGGQKQRLTIARAFLQNRPILVLDEPTAFSDAKNEALLMQAFQKLMVNKTVIMIAHRLSTIVDADQIVYLDQGQVIAKGSHTSLLQDNAAYQQLWSDYQQTQNWTMTQNH</sequence>
<feature type="transmembrane region" description="Helical" evidence="7">
    <location>
        <begin position="157"/>
        <end position="174"/>
    </location>
</feature>
<keyword evidence="3" id="KW-0547">Nucleotide-binding</keyword>
<evidence type="ECO:0000256" key="7">
    <source>
        <dbReference type="SAM" id="Phobius"/>
    </source>
</evidence>
<evidence type="ECO:0000256" key="4">
    <source>
        <dbReference type="ARBA" id="ARBA00022840"/>
    </source>
</evidence>
<dbReference type="InterPro" id="IPR036640">
    <property type="entry name" value="ABC1_TM_sf"/>
</dbReference>
<feature type="transmembrane region" description="Helical" evidence="7">
    <location>
        <begin position="20"/>
        <end position="44"/>
    </location>
</feature>
<dbReference type="InterPro" id="IPR017871">
    <property type="entry name" value="ABC_transporter-like_CS"/>
</dbReference>
<gene>
    <name evidence="10" type="primary">ybtP</name>
    <name evidence="10" type="ORF">GCM10023338_09260</name>
</gene>
<dbReference type="PANTHER" id="PTHR24221">
    <property type="entry name" value="ATP-BINDING CASSETTE SUB-FAMILY B"/>
    <property type="match status" value="1"/>
</dbReference>
<dbReference type="GO" id="GO:0005524">
    <property type="term" value="F:ATP binding"/>
    <property type="evidence" value="ECO:0007669"/>
    <property type="project" value="UniProtKB-KW"/>
</dbReference>
<dbReference type="RefSeq" id="WP_077925264.1">
    <property type="nucleotide sequence ID" value="NZ_BAABKE010000003.1"/>
</dbReference>
<reference evidence="11" key="1">
    <citation type="journal article" date="2019" name="Int. J. Syst. Evol. Microbiol.">
        <title>The Global Catalogue of Microorganisms (GCM) 10K type strain sequencing project: providing services to taxonomists for standard genome sequencing and annotation.</title>
        <authorList>
            <consortium name="The Broad Institute Genomics Platform"/>
            <consortium name="The Broad Institute Genome Sequencing Center for Infectious Disease"/>
            <person name="Wu L."/>
            <person name="Ma J."/>
        </authorList>
    </citation>
    <scope>NUCLEOTIDE SEQUENCE [LARGE SCALE GENOMIC DNA]</scope>
    <source>
        <strain evidence="11">JCM 18424</strain>
    </source>
</reference>
<dbReference type="InterPro" id="IPR003439">
    <property type="entry name" value="ABC_transporter-like_ATP-bd"/>
</dbReference>
<feature type="domain" description="ABC transporter" evidence="8">
    <location>
        <begin position="333"/>
        <end position="567"/>
    </location>
</feature>
<evidence type="ECO:0000256" key="2">
    <source>
        <dbReference type="ARBA" id="ARBA00022692"/>
    </source>
</evidence>
<feature type="transmembrane region" description="Helical" evidence="7">
    <location>
        <begin position="245"/>
        <end position="265"/>
    </location>
</feature>
<dbReference type="InterPro" id="IPR003593">
    <property type="entry name" value="AAA+_ATPase"/>
</dbReference>
<dbReference type="PROSITE" id="PS50893">
    <property type="entry name" value="ABC_TRANSPORTER_2"/>
    <property type="match status" value="1"/>
</dbReference>
<dbReference type="InterPro" id="IPR027417">
    <property type="entry name" value="P-loop_NTPase"/>
</dbReference>
<dbReference type="Proteomes" id="UP001500631">
    <property type="component" value="Unassembled WGS sequence"/>
</dbReference>
<protein>
    <submittedName>
        <fullName evidence="10">Yersiniabactin ABC transporter ATP-binding/permease protein YbtP</fullName>
    </submittedName>
</protein>
<dbReference type="Gene3D" id="1.20.1560.10">
    <property type="entry name" value="ABC transporter type 1, transmembrane domain"/>
    <property type="match status" value="1"/>
</dbReference>
<evidence type="ECO:0000256" key="6">
    <source>
        <dbReference type="ARBA" id="ARBA00023136"/>
    </source>
</evidence>
<evidence type="ECO:0000256" key="1">
    <source>
        <dbReference type="ARBA" id="ARBA00004651"/>
    </source>
</evidence>
<dbReference type="Gene3D" id="3.40.50.300">
    <property type="entry name" value="P-loop containing nucleotide triphosphate hydrolases"/>
    <property type="match status" value="1"/>
</dbReference>
<keyword evidence="11" id="KW-1185">Reference proteome</keyword>
<organism evidence="10 11">
    <name type="scientific">Wohlfahrtiimonas larvae</name>
    <dbReference type="NCBI Taxonomy" id="1157986"/>
    <lineage>
        <taxon>Bacteria</taxon>
        <taxon>Pseudomonadati</taxon>
        <taxon>Pseudomonadota</taxon>
        <taxon>Gammaproteobacteria</taxon>
        <taxon>Cardiobacteriales</taxon>
        <taxon>Ignatzschineriaceae</taxon>
        <taxon>Wohlfahrtiimonas</taxon>
    </lineage>
</organism>
<dbReference type="InterPro" id="IPR011527">
    <property type="entry name" value="ABC1_TM_dom"/>
</dbReference>
<keyword evidence="4 10" id="KW-0067">ATP-binding</keyword>
<dbReference type="PANTHER" id="PTHR24221:SF397">
    <property type="entry name" value="ABC TRANSPORTER, ATP-BINDING TRANSMEMBRANE PROTEIN"/>
    <property type="match status" value="1"/>
</dbReference>
<evidence type="ECO:0000259" key="8">
    <source>
        <dbReference type="PROSITE" id="PS50893"/>
    </source>
</evidence>
<dbReference type="Pfam" id="PF00005">
    <property type="entry name" value="ABC_tran"/>
    <property type="match status" value="1"/>
</dbReference>
<feature type="transmembrane region" description="Helical" evidence="7">
    <location>
        <begin position="50"/>
        <end position="69"/>
    </location>
</feature>
<evidence type="ECO:0000313" key="11">
    <source>
        <dbReference type="Proteomes" id="UP001500631"/>
    </source>
</evidence>
<dbReference type="EMBL" id="BAABKE010000003">
    <property type="protein sequence ID" value="GAA5097660.1"/>
    <property type="molecule type" value="Genomic_DNA"/>
</dbReference>
<keyword evidence="5 7" id="KW-1133">Transmembrane helix</keyword>
<dbReference type="Pfam" id="PF00664">
    <property type="entry name" value="ABC_membrane"/>
    <property type="match status" value="1"/>
</dbReference>
<dbReference type="PROSITE" id="PS00211">
    <property type="entry name" value="ABC_TRANSPORTER_1"/>
    <property type="match status" value="1"/>
</dbReference>
<evidence type="ECO:0000256" key="5">
    <source>
        <dbReference type="ARBA" id="ARBA00022989"/>
    </source>
</evidence>
<name>A0ABP9MLF4_9GAMM</name>
<comment type="caution">
    <text evidence="10">The sequence shown here is derived from an EMBL/GenBank/DDBJ whole genome shotgun (WGS) entry which is preliminary data.</text>
</comment>